<keyword evidence="2" id="KW-1185">Reference proteome</keyword>
<protein>
    <submittedName>
        <fullName evidence="1">Uncharacterized protein</fullName>
    </submittedName>
</protein>
<sequence length="145" mass="16672">MKKRGNLKSTNKSAVFETRTVTSRVSYIAHGHQKPQNSDDFLKDFVSEAVFLTSDGIYINNIKKNVVIEVICCDAPAKAFLMKVKSHSGFSSCTRCTIEGEYQQTRVCFPYLENGSTIRTHDDHRQMKHEEHEIHPLQFQVFVQF</sequence>
<evidence type="ECO:0000313" key="1">
    <source>
        <dbReference type="EMBL" id="CAI6371042.1"/>
    </source>
</evidence>
<gene>
    <name evidence="1" type="ORF">MEUPH1_LOCUS25092</name>
</gene>
<name>A0AAV0XT69_9HEMI</name>
<reference evidence="1 2" key="1">
    <citation type="submission" date="2023-01" db="EMBL/GenBank/DDBJ databases">
        <authorList>
            <person name="Whitehead M."/>
        </authorList>
    </citation>
    <scope>NUCLEOTIDE SEQUENCE [LARGE SCALE GENOMIC DNA]</scope>
</reference>
<dbReference type="PANTHER" id="PTHR33053">
    <property type="entry name" value="PROTEIN, PUTATIVE-RELATED"/>
    <property type="match status" value="1"/>
</dbReference>
<accession>A0AAV0XT69</accession>
<evidence type="ECO:0000313" key="2">
    <source>
        <dbReference type="Proteomes" id="UP001160148"/>
    </source>
</evidence>
<dbReference type="EMBL" id="CARXXK010000695">
    <property type="protein sequence ID" value="CAI6371042.1"/>
    <property type="molecule type" value="Genomic_DNA"/>
</dbReference>
<dbReference type="AlphaFoldDB" id="A0AAV0XT69"/>
<dbReference type="PANTHER" id="PTHR33053:SF24">
    <property type="entry name" value="TRANSPOSASE DOMAIN-CONTAINING PROTEIN"/>
    <property type="match status" value="1"/>
</dbReference>
<comment type="caution">
    <text evidence="1">The sequence shown here is derived from an EMBL/GenBank/DDBJ whole genome shotgun (WGS) entry which is preliminary data.</text>
</comment>
<proteinExistence type="predicted"/>
<dbReference type="Proteomes" id="UP001160148">
    <property type="component" value="Unassembled WGS sequence"/>
</dbReference>
<organism evidence="1 2">
    <name type="scientific">Macrosiphum euphorbiae</name>
    <name type="common">potato aphid</name>
    <dbReference type="NCBI Taxonomy" id="13131"/>
    <lineage>
        <taxon>Eukaryota</taxon>
        <taxon>Metazoa</taxon>
        <taxon>Ecdysozoa</taxon>
        <taxon>Arthropoda</taxon>
        <taxon>Hexapoda</taxon>
        <taxon>Insecta</taxon>
        <taxon>Pterygota</taxon>
        <taxon>Neoptera</taxon>
        <taxon>Paraneoptera</taxon>
        <taxon>Hemiptera</taxon>
        <taxon>Sternorrhyncha</taxon>
        <taxon>Aphidomorpha</taxon>
        <taxon>Aphidoidea</taxon>
        <taxon>Aphididae</taxon>
        <taxon>Macrosiphini</taxon>
        <taxon>Macrosiphum</taxon>
    </lineage>
</organism>